<feature type="region of interest" description="Disordered" evidence="1">
    <location>
        <begin position="1"/>
        <end position="32"/>
    </location>
</feature>
<evidence type="ECO:0000256" key="1">
    <source>
        <dbReference type="SAM" id="MobiDB-lite"/>
    </source>
</evidence>
<dbReference type="STRING" id="366533.SAMN05444339_105127"/>
<evidence type="ECO:0000313" key="3">
    <source>
        <dbReference type="Proteomes" id="UP000183987"/>
    </source>
</evidence>
<dbReference type="OrthoDB" id="9800971at2"/>
<organism evidence="2 3">
    <name type="scientific">Loktanella atrilutea</name>
    <dbReference type="NCBI Taxonomy" id="366533"/>
    <lineage>
        <taxon>Bacteria</taxon>
        <taxon>Pseudomonadati</taxon>
        <taxon>Pseudomonadota</taxon>
        <taxon>Alphaproteobacteria</taxon>
        <taxon>Rhodobacterales</taxon>
        <taxon>Roseobacteraceae</taxon>
        <taxon>Loktanella</taxon>
    </lineage>
</organism>
<proteinExistence type="predicted"/>
<dbReference type="Pfam" id="PF10115">
    <property type="entry name" value="HlyU"/>
    <property type="match status" value="1"/>
</dbReference>
<dbReference type="RefSeq" id="WP_072857473.1">
    <property type="nucleotide sequence ID" value="NZ_FQUE01000005.1"/>
</dbReference>
<name>A0A1M5AW94_LOKAT</name>
<evidence type="ECO:0000313" key="2">
    <source>
        <dbReference type="EMBL" id="SHF34480.1"/>
    </source>
</evidence>
<evidence type="ECO:0008006" key="4">
    <source>
        <dbReference type="Google" id="ProtNLM"/>
    </source>
</evidence>
<dbReference type="InterPro" id="IPR018772">
    <property type="entry name" value="Transcription_activator_HlyU"/>
</dbReference>
<gene>
    <name evidence="2" type="ORF">SAMN05444339_105127</name>
</gene>
<protein>
    <recommendedName>
        <fullName evidence="4">Transcriptional activator HlyU</fullName>
    </recommendedName>
</protein>
<sequence length="95" mass="10525">MSWLSKLFGAKPAADAPADESTAEDYNGFTITPNPIREGSTWRVAARITAEVDGTRQEHQLIRADTMQDLDDARKASLAKARQMIDEQGKSLFRS</sequence>
<keyword evidence="3" id="KW-1185">Reference proteome</keyword>
<reference evidence="3" key="1">
    <citation type="submission" date="2016-11" db="EMBL/GenBank/DDBJ databases">
        <authorList>
            <person name="Varghese N."/>
            <person name="Submissions S."/>
        </authorList>
    </citation>
    <scope>NUCLEOTIDE SEQUENCE [LARGE SCALE GENOMIC DNA]</scope>
    <source>
        <strain evidence="3">DSM 29326</strain>
    </source>
</reference>
<dbReference type="AlphaFoldDB" id="A0A1M5AW94"/>
<dbReference type="Proteomes" id="UP000183987">
    <property type="component" value="Unassembled WGS sequence"/>
</dbReference>
<dbReference type="EMBL" id="FQUE01000005">
    <property type="protein sequence ID" value="SHF34480.1"/>
    <property type="molecule type" value="Genomic_DNA"/>
</dbReference>
<accession>A0A1M5AW94</accession>